<dbReference type="InterPro" id="IPR003719">
    <property type="entry name" value="Phenazine_PhzF-like"/>
</dbReference>
<dbReference type="PANTHER" id="PTHR13774:SF32">
    <property type="entry name" value="ANTISENSE-ENHANCING SEQUENCE 1"/>
    <property type="match status" value="1"/>
</dbReference>
<organism evidence="2 3">
    <name type="scientific">Oleoguttula mirabilis</name>
    <dbReference type="NCBI Taxonomy" id="1507867"/>
    <lineage>
        <taxon>Eukaryota</taxon>
        <taxon>Fungi</taxon>
        <taxon>Dikarya</taxon>
        <taxon>Ascomycota</taxon>
        <taxon>Pezizomycotina</taxon>
        <taxon>Dothideomycetes</taxon>
        <taxon>Dothideomycetidae</taxon>
        <taxon>Mycosphaerellales</taxon>
        <taxon>Teratosphaeriaceae</taxon>
        <taxon>Oleoguttula</taxon>
    </lineage>
</organism>
<dbReference type="GO" id="GO:0005737">
    <property type="term" value="C:cytoplasm"/>
    <property type="evidence" value="ECO:0007669"/>
    <property type="project" value="TreeGrafter"/>
</dbReference>
<dbReference type="PIRSF" id="PIRSF016184">
    <property type="entry name" value="PhzC_PhzF"/>
    <property type="match status" value="1"/>
</dbReference>
<reference evidence="2 3" key="1">
    <citation type="submission" date="2021-11" db="EMBL/GenBank/DDBJ databases">
        <title>Black yeast isolated from Biological Soil Crust.</title>
        <authorList>
            <person name="Kurbessoian T."/>
        </authorList>
    </citation>
    <scope>NUCLEOTIDE SEQUENCE [LARGE SCALE GENOMIC DNA]</scope>
    <source>
        <strain evidence="2 3">CCFEE 5522</strain>
    </source>
</reference>
<evidence type="ECO:0000313" key="3">
    <source>
        <dbReference type="Proteomes" id="UP001324427"/>
    </source>
</evidence>
<dbReference type="NCBIfam" id="TIGR00654">
    <property type="entry name" value="PhzF_family"/>
    <property type="match status" value="1"/>
</dbReference>
<dbReference type="GO" id="GO:0016853">
    <property type="term" value="F:isomerase activity"/>
    <property type="evidence" value="ECO:0007669"/>
    <property type="project" value="TreeGrafter"/>
</dbReference>
<dbReference type="AlphaFoldDB" id="A0AAV9JTA1"/>
<dbReference type="Pfam" id="PF02567">
    <property type="entry name" value="PhzC-PhzF"/>
    <property type="match status" value="1"/>
</dbReference>
<comment type="caution">
    <text evidence="2">The sequence shown here is derived from an EMBL/GenBank/DDBJ whole genome shotgun (WGS) entry which is preliminary data.</text>
</comment>
<dbReference type="EMBL" id="JAVFHQ010000006">
    <property type="protein sequence ID" value="KAK4548755.1"/>
    <property type="molecule type" value="Genomic_DNA"/>
</dbReference>
<name>A0AAV9JTA1_9PEZI</name>
<feature type="active site" evidence="1">
    <location>
        <position position="49"/>
    </location>
</feature>
<proteinExistence type="predicted"/>
<dbReference type="Proteomes" id="UP001324427">
    <property type="component" value="Unassembled WGS sequence"/>
</dbReference>
<keyword evidence="3" id="KW-1185">Reference proteome</keyword>
<evidence type="ECO:0000313" key="2">
    <source>
        <dbReference type="EMBL" id="KAK4548755.1"/>
    </source>
</evidence>
<dbReference type="PANTHER" id="PTHR13774">
    <property type="entry name" value="PHENAZINE BIOSYNTHESIS PROTEIN"/>
    <property type="match status" value="1"/>
</dbReference>
<evidence type="ECO:0008006" key="4">
    <source>
        <dbReference type="Google" id="ProtNLM"/>
    </source>
</evidence>
<dbReference type="Gene3D" id="3.10.310.10">
    <property type="entry name" value="Diaminopimelate Epimerase, Chain A, domain 1"/>
    <property type="match status" value="2"/>
</dbReference>
<protein>
    <recommendedName>
        <fullName evidence="4">Diaminopimelate epimerase-like protein</fullName>
    </recommendedName>
</protein>
<dbReference type="SUPFAM" id="SSF54506">
    <property type="entry name" value="Diaminopimelate epimerase-like"/>
    <property type="match status" value="1"/>
</dbReference>
<gene>
    <name evidence="2" type="ORF">LTR36_008528</name>
</gene>
<evidence type="ECO:0000256" key="1">
    <source>
        <dbReference type="PIRSR" id="PIRSR016184-1"/>
    </source>
</evidence>
<accession>A0AAV9JTA1</accession>
<sequence>MPSLQFVTLDVFTTERFKGNPLGLVKVPKGHDVSTEQMQTIATEFNLSETVFLHEGVAGDDGVMEWRVRIFLTKGEVPFAGHPTIGTACYALGTLANNASKGRLLCKAGPIQVDYNNGRAKASIPHHIHIHTQVPFSEKQVYELQPALEQAGWAPKAIDLVSPVKGMNFICVELPSLEALAAIQMSRKPTAQLDEGWHVGFVGTYFYVICRQNHQEMDLQTRMIEGTFEDPATGSAACGLGARLALKHKWTRAVFNITQGVEMGRKSDITVDVTLKAGSDEVEEIVLGGSSVKVMEGEIHY</sequence>